<proteinExistence type="predicted"/>
<accession>A0A222VQ65</accession>
<dbReference type="Gene3D" id="1.10.287.70">
    <property type="match status" value="1"/>
</dbReference>
<dbReference type="InterPro" id="IPR013099">
    <property type="entry name" value="K_chnl_dom"/>
</dbReference>
<dbReference type="EMBL" id="FMZE01000005">
    <property type="protein sequence ID" value="SDC97820.1"/>
    <property type="molecule type" value="Genomic_DNA"/>
</dbReference>
<dbReference type="Proteomes" id="UP000199494">
    <property type="component" value="Unassembled WGS sequence"/>
</dbReference>
<sequence>MASTPPARGGYPSRWFLLLAIARPVLTVAVLVVGYYLLPSEARSGAVNVLLLVAELAVVVLLLGVQVRLILRSRHPTMQGVQALALIIALFLLAFAHGYYLLAMNARGSFSADLSKTDAVYFAMTVFATVGFGDIVPASQEARVVVTFQMVGNLLILGLVLKVIVSAVDRVRQREH</sequence>
<reference evidence="1 2" key="1">
    <citation type="submission" date="2016-10" db="EMBL/GenBank/DDBJ databases">
        <authorList>
            <person name="de Groot N.N."/>
        </authorList>
    </citation>
    <scope>NUCLEOTIDE SEQUENCE [LARGE SCALE GENOMIC DNA]</scope>
    <source>
        <strain evidence="1 2">CGMCC 4.5506</strain>
    </source>
</reference>
<gene>
    <name evidence="1" type="ORF">SAMN05421630_10513</name>
</gene>
<organism evidence="1 2">
    <name type="scientific">Prauserella marina</name>
    <dbReference type="NCBI Taxonomy" id="530584"/>
    <lineage>
        <taxon>Bacteria</taxon>
        <taxon>Bacillati</taxon>
        <taxon>Actinomycetota</taxon>
        <taxon>Actinomycetes</taxon>
        <taxon>Pseudonocardiales</taxon>
        <taxon>Pseudonocardiaceae</taxon>
        <taxon>Prauserella</taxon>
    </lineage>
</organism>
<dbReference type="AlphaFoldDB" id="A0A222VQ65"/>
<dbReference type="Pfam" id="PF07885">
    <property type="entry name" value="Ion_trans_2"/>
    <property type="match status" value="1"/>
</dbReference>
<evidence type="ECO:0000313" key="2">
    <source>
        <dbReference type="Proteomes" id="UP000199494"/>
    </source>
</evidence>
<dbReference type="OrthoDB" id="9799090at2"/>
<dbReference type="RefSeq" id="WP_091804061.1">
    <property type="nucleotide sequence ID" value="NZ_CP016353.1"/>
</dbReference>
<name>A0A222VQ65_9PSEU</name>
<keyword evidence="2" id="KW-1185">Reference proteome</keyword>
<dbReference type="SUPFAM" id="SSF81324">
    <property type="entry name" value="Voltage-gated potassium channels"/>
    <property type="match status" value="1"/>
</dbReference>
<evidence type="ECO:0000313" key="1">
    <source>
        <dbReference type="EMBL" id="SDC97820.1"/>
    </source>
</evidence>
<dbReference type="STRING" id="530584.SAMN05421630_10513"/>
<protein>
    <submittedName>
        <fullName evidence="1">Ion channel</fullName>
    </submittedName>
</protein>
<dbReference type="KEGG" id="pmad:BAY61_14845"/>